<reference evidence="1" key="1">
    <citation type="submission" date="2023-04" db="EMBL/GenBank/DDBJ databases">
        <authorList>
            <person name="Vijverberg K."/>
            <person name="Xiong W."/>
            <person name="Schranz E."/>
        </authorList>
    </citation>
    <scope>NUCLEOTIDE SEQUENCE</scope>
</reference>
<evidence type="ECO:0000313" key="2">
    <source>
        <dbReference type="Proteomes" id="UP001177003"/>
    </source>
</evidence>
<proteinExistence type="predicted"/>
<accession>A0AA35ZVT3</accession>
<organism evidence="1 2">
    <name type="scientific">Lactuca saligna</name>
    <name type="common">Willowleaf lettuce</name>
    <dbReference type="NCBI Taxonomy" id="75948"/>
    <lineage>
        <taxon>Eukaryota</taxon>
        <taxon>Viridiplantae</taxon>
        <taxon>Streptophyta</taxon>
        <taxon>Embryophyta</taxon>
        <taxon>Tracheophyta</taxon>
        <taxon>Spermatophyta</taxon>
        <taxon>Magnoliopsida</taxon>
        <taxon>eudicotyledons</taxon>
        <taxon>Gunneridae</taxon>
        <taxon>Pentapetalae</taxon>
        <taxon>asterids</taxon>
        <taxon>campanulids</taxon>
        <taxon>Asterales</taxon>
        <taxon>Asteraceae</taxon>
        <taxon>Cichorioideae</taxon>
        <taxon>Cichorieae</taxon>
        <taxon>Lactucinae</taxon>
        <taxon>Lactuca</taxon>
    </lineage>
</organism>
<protein>
    <submittedName>
        <fullName evidence="1">Uncharacterized protein</fullName>
    </submittedName>
</protein>
<sequence length="104" mass="12116">MDSPPPHRPRNPRALFLLYLKHLSPFTISSSFCLPLPRDKKPDLMSLRRSPTYMGLVTTTTTDFLISVHPETLEDTCGEWKRFDRIKIWLLLMSTSLLTTNKRK</sequence>
<gene>
    <name evidence="1" type="ORF">LSALG_LOCUS38485</name>
</gene>
<keyword evidence="2" id="KW-1185">Reference proteome</keyword>
<dbReference type="EMBL" id="OX465084">
    <property type="protein sequence ID" value="CAI9299798.1"/>
    <property type="molecule type" value="Genomic_DNA"/>
</dbReference>
<dbReference type="AlphaFoldDB" id="A0AA35ZVT3"/>
<name>A0AA35ZVT3_LACSI</name>
<dbReference type="Proteomes" id="UP001177003">
    <property type="component" value="Chromosome 8"/>
</dbReference>
<evidence type="ECO:0000313" key="1">
    <source>
        <dbReference type="EMBL" id="CAI9299798.1"/>
    </source>
</evidence>